<keyword evidence="3" id="KW-1185">Reference proteome</keyword>
<evidence type="ECO:0008006" key="4">
    <source>
        <dbReference type="Google" id="ProtNLM"/>
    </source>
</evidence>
<evidence type="ECO:0000256" key="1">
    <source>
        <dbReference type="SAM" id="SignalP"/>
    </source>
</evidence>
<dbReference type="InterPro" id="IPR024079">
    <property type="entry name" value="MetalloPept_cat_dom_sf"/>
</dbReference>
<evidence type="ECO:0000313" key="2">
    <source>
        <dbReference type="EMBL" id="KAK7948796.1"/>
    </source>
</evidence>
<keyword evidence="1" id="KW-0732">Signal</keyword>
<protein>
    <recommendedName>
        <fullName evidence="4">Lysine-specific metallo-endopeptidase domain-containing protein</fullName>
    </recommendedName>
</protein>
<organism evidence="2 3">
    <name type="scientific">Apiospora aurea</name>
    <dbReference type="NCBI Taxonomy" id="335848"/>
    <lineage>
        <taxon>Eukaryota</taxon>
        <taxon>Fungi</taxon>
        <taxon>Dikarya</taxon>
        <taxon>Ascomycota</taxon>
        <taxon>Pezizomycotina</taxon>
        <taxon>Sordariomycetes</taxon>
        <taxon>Xylariomycetidae</taxon>
        <taxon>Amphisphaeriales</taxon>
        <taxon>Apiosporaceae</taxon>
        <taxon>Apiospora</taxon>
    </lineage>
</organism>
<reference evidence="2 3" key="1">
    <citation type="submission" date="2023-01" db="EMBL/GenBank/DDBJ databases">
        <title>Analysis of 21 Apiospora genomes using comparative genomics revels a genus with tremendous synthesis potential of carbohydrate active enzymes and secondary metabolites.</title>
        <authorList>
            <person name="Sorensen T."/>
        </authorList>
    </citation>
    <scope>NUCLEOTIDE SEQUENCE [LARGE SCALE GENOMIC DNA]</scope>
    <source>
        <strain evidence="2 3">CBS 24483</strain>
    </source>
</reference>
<comment type="caution">
    <text evidence="2">The sequence shown here is derived from an EMBL/GenBank/DDBJ whole genome shotgun (WGS) entry which is preliminary data.</text>
</comment>
<name>A0ABR1Q8D5_9PEZI</name>
<sequence length="318" mass="36692">MRIGIVLLYLQYIAGVLGAGRYVIDRISCSGSLYNSVKGYMDTVQQWATDICTPLEPYIQDPTPANRPDETFMNLVVRLFGKDDLPTLMNLYSRFDPMRQYVLVDVDNRSEWWKNSEREQSDLELFCNPDYIIWKNSPVDGSATWWDPTRYCPIKNDNMILDLKLPSTHLLAVSCPAVIDGNQERWPVRWSETITFQPQKLQRTIDKDVTFNAKRVQKAAAPSLFSRIKHKFKRTDKDFKPVDLLDTTEMTLVHEISHLVTCGASMDMRGDRSYGWTNVNELKSAENAENLAYFAMINQLNKNYQLDVKYDGAFVSLN</sequence>
<proteinExistence type="predicted"/>
<feature type="signal peptide" evidence="1">
    <location>
        <begin position="1"/>
        <end position="18"/>
    </location>
</feature>
<dbReference type="EMBL" id="JAQQWE010000006">
    <property type="protein sequence ID" value="KAK7948796.1"/>
    <property type="molecule type" value="Genomic_DNA"/>
</dbReference>
<dbReference type="GeneID" id="92078966"/>
<feature type="chain" id="PRO_5046853014" description="Lysine-specific metallo-endopeptidase domain-containing protein" evidence="1">
    <location>
        <begin position="19"/>
        <end position="318"/>
    </location>
</feature>
<dbReference type="RefSeq" id="XP_066698302.1">
    <property type="nucleotide sequence ID" value="XM_066845904.1"/>
</dbReference>
<dbReference type="Gene3D" id="3.40.390.10">
    <property type="entry name" value="Collagenase (Catalytic Domain)"/>
    <property type="match status" value="1"/>
</dbReference>
<dbReference type="Proteomes" id="UP001391051">
    <property type="component" value="Unassembled WGS sequence"/>
</dbReference>
<gene>
    <name evidence="2" type="ORF">PG986_009682</name>
</gene>
<evidence type="ECO:0000313" key="3">
    <source>
        <dbReference type="Proteomes" id="UP001391051"/>
    </source>
</evidence>
<accession>A0ABR1Q8D5</accession>